<gene>
    <name evidence="2" type="ORF">PoB_003533800</name>
</gene>
<dbReference type="Proteomes" id="UP000735302">
    <property type="component" value="Unassembled WGS sequence"/>
</dbReference>
<evidence type="ECO:0000313" key="2">
    <source>
        <dbReference type="EMBL" id="GFO08833.1"/>
    </source>
</evidence>
<comment type="caution">
    <text evidence="2">The sequence shown here is derived from an EMBL/GenBank/DDBJ whole genome shotgun (WGS) entry which is preliminary data.</text>
</comment>
<keyword evidence="3" id="KW-1185">Reference proteome</keyword>
<feature type="compositionally biased region" description="Basic and acidic residues" evidence="1">
    <location>
        <begin position="12"/>
        <end position="31"/>
    </location>
</feature>
<name>A0AAV4AQJ0_9GAST</name>
<dbReference type="PANTHER" id="PTHR10773">
    <property type="entry name" value="DNA-DIRECTED RNA POLYMERASES I, II, AND III SUBUNIT RPABC2"/>
    <property type="match status" value="1"/>
</dbReference>
<proteinExistence type="predicted"/>
<sequence>MELCGETTELDGETREKEKDRESVERNESRGAEPAGGPRGVEQQVEGERQNISLRGRKRTRNEEKWTRNVNKRLKNNGKPYMSSRGKEEAGKAIKQTCSEKCSLRCSTKFNEEDRQTLFKQFWASADRRDQHHFLLRHVQELPVKRIRVGSEKRTTTFHYYFYTVSGLKKEICRTFFIHTLDITKDLV</sequence>
<feature type="region of interest" description="Disordered" evidence="1">
    <location>
        <begin position="1"/>
        <end position="88"/>
    </location>
</feature>
<evidence type="ECO:0000256" key="1">
    <source>
        <dbReference type="SAM" id="MobiDB-lite"/>
    </source>
</evidence>
<reference evidence="2 3" key="1">
    <citation type="journal article" date="2021" name="Elife">
        <title>Chloroplast acquisition without the gene transfer in kleptoplastic sea slugs, Plakobranchus ocellatus.</title>
        <authorList>
            <person name="Maeda T."/>
            <person name="Takahashi S."/>
            <person name="Yoshida T."/>
            <person name="Shimamura S."/>
            <person name="Takaki Y."/>
            <person name="Nagai Y."/>
            <person name="Toyoda A."/>
            <person name="Suzuki Y."/>
            <person name="Arimoto A."/>
            <person name="Ishii H."/>
            <person name="Satoh N."/>
            <person name="Nishiyama T."/>
            <person name="Hasebe M."/>
            <person name="Maruyama T."/>
            <person name="Minagawa J."/>
            <person name="Obokata J."/>
            <person name="Shigenobu S."/>
        </authorList>
    </citation>
    <scope>NUCLEOTIDE SEQUENCE [LARGE SCALE GENOMIC DNA]</scope>
</reference>
<organism evidence="2 3">
    <name type="scientific">Plakobranchus ocellatus</name>
    <dbReference type="NCBI Taxonomy" id="259542"/>
    <lineage>
        <taxon>Eukaryota</taxon>
        <taxon>Metazoa</taxon>
        <taxon>Spiralia</taxon>
        <taxon>Lophotrochozoa</taxon>
        <taxon>Mollusca</taxon>
        <taxon>Gastropoda</taxon>
        <taxon>Heterobranchia</taxon>
        <taxon>Euthyneura</taxon>
        <taxon>Panpulmonata</taxon>
        <taxon>Sacoglossa</taxon>
        <taxon>Placobranchoidea</taxon>
        <taxon>Plakobranchidae</taxon>
        <taxon>Plakobranchus</taxon>
    </lineage>
</organism>
<accession>A0AAV4AQJ0</accession>
<protein>
    <submittedName>
        <fullName evidence="2">Uncharacterized protein</fullName>
    </submittedName>
</protein>
<dbReference type="AlphaFoldDB" id="A0AAV4AQJ0"/>
<dbReference type="PANTHER" id="PTHR10773:SF19">
    <property type="match status" value="1"/>
</dbReference>
<dbReference type="EMBL" id="BLXT01004001">
    <property type="protein sequence ID" value="GFO08833.1"/>
    <property type="molecule type" value="Genomic_DNA"/>
</dbReference>
<evidence type="ECO:0000313" key="3">
    <source>
        <dbReference type="Proteomes" id="UP000735302"/>
    </source>
</evidence>